<comment type="caution">
    <text evidence="1">The sequence shown here is derived from an EMBL/GenBank/DDBJ whole genome shotgun (WGS) entry which is preliminary data.</text>
</comment>
<dbReference type="AlphaFoldDB" id="A0AAJ0HWP9"/>
<organism evidence="1 2">
    <name type="scientific">Lasiosphaeria hispida</name>
    <dbReference type="NCBI Taxonomy" id="260671"/>
    <lineage>
        <taxon>Eukaryota</taxon>
        <taxon>Fungi</taxon>
        <taxon>Dikarya</taxon>
        <taxon>Ascomycota</taxon>
        <taxon>Pezizomycotina</taxon>
        <taxon>Sordariomycetes</taxon>
        <taxon>Sordariomycetidae</taxon>
        <taxon>Sordariales</taxon>
        <taxon>Lasiosphaeriaceae</taxon>
        <taxon>Lasiosphaeria</taxon>
    </lineage>
</organism>
<gene>
    <name evidence="1" type="ORF">B0T25DRAFT_576585</name>
</gene>
<reference evidence="1" key="2">
    <citation type="submission" date="2023-06" db="EMBL/GenBank/DDBJ databases">
        <authorList>
            <consortium name="Lawrence Berkeley National Laboratory"/>
            <person name="Haridas S."/>
            <person name="Hensen N."/>
            <person name="Bonometti L."/>
            <person name="Westerberg I."/>
            <person name="Brannstrom I.O."/>
            <person name="Guillou S."/>
            <person name="Cros-Aarteil S."/>
            <person name="Calhoun S."/>
            <person name="Kuo A."/>
            <person name="Mondo S."/>
            <person name="Pangilinan J."/>
            <person name="Riley R."/>
            <person name="Labutti K."/>
            <person name="Andreopoulos B."/>
            <person name="Lipzen A."/>
            <person name="Chen C."/>
            <person name="Yanf M."/>
            <person name="Daum C."/>
            <person name="Ng V."/>
            <person name="Clum A."/>
            <person name="Steindorff A."/>
            <person name="Ohm R."/>
            <person name="Martin F."/>
            <person name="Silar P."/>
            <person name="Natvig D."/>
            <person name="Lalanne C."/>
            <person name="Gautier V."/>
            <person name="Ament-Velasquez S.L."/>
            <person name="Kruys A."/>
            <person name="Hutchinson M.I."/>
            <person name="Powell A.J."/>
            <person name="Barry K."/>
            <person name="Miller A.N."/>
            <person name="Grigoriev I.V."/>
            <person name="Debuchy R."/>
            <person name="Gladieux P."/>
            <person name="Thoren M.H."/>
            <person name="Johannesson H."/>
        </authorList>
    </citation>
    <scope>NUCLEOTIDE SEQUENCE</scope>
    <source>
        <strain evidence="1">CBS 955.72</strain>
    </source>
</reference>
<evidence type="ECO:0000313" key="1">
    <source>
        <dbReference type="EMBL" id="KAK3364300.1"/>
    </source>
</evidence>
<name>A0AAJ0HWP9_9PEZI</name>
<accession>A0AAJ0HWP9</accession>
<protein>
    <submittedName>
        <fullName evidence="1">Uncharacterized protein</fullName>
    </submittedName>
</protein>
<proteinExistence type="predicted"/>
<sequence>MAPFPFSTPLPFSAPKNNNLLITEEQDKMIADTIKAVLKYVPPTPESADGQFDIVARVGNNSIKVKRQINDETTRLVDTVSASAASLPWAPTELAKSVAIMTTPFILGGLGGLAI</sequence>
<keyword evidence="2" id="KW-1185">Reference proteome</keyword>
<dbReference type="Proteomes" id="UP001275084">
    <property type="component" value="Unassembled WGS sequence"/>
</dbReference>
<dbReference type="EMBL" id="JAUIQD010000001">
    <property type="protein sequence ID" value="KAK3364300.1"/>
    <property type="molecule type" value="Genomic_DNA"/>
</dbReference>
<evidence type="ECO:0000313" key="2">
    <source>
        <dbReference type="Proteomes" id="UP001275084"/>
    </source>
</evidence>
<reference evidence="1" key="1">
    <citation type="journal article" date="2023" name="Mol. Phylogenet. Evol.">
        <title>Genome-scale phylogeny and comparative genomics of the fungal order Sordariales.</title>
        <authorList>
            <person name="Hensen N."/>
            <person name="Bonometti L."/>
            <person name="Westerberg I."/>
            <person name="Brannstrom I.O."/>
            <person name="Guillou S."/>
            <person name="Cros-Aarteil S."/>
            <person name="Calhoun S."/>
            <person name="Haridas S."/>
            <person name="Kuo A."/>
            <person name="Mondo S."/>
            <person name="Pangilinan J."/>
            <person name="Riley R."/>
            <person name="LaButti K."/>
            <person name="Andreopoulos B."/>
            <person name="Lipzen A."/>
            <person name="Chen C."/>
            <person name="Yan M."/>
            <person name="Daum C."/>
            <person name="Ng V."/>
            <person name="Clum A."/>
            <person name="Steindorff A."/>
            <person name="Ohm R.A."/>
            <person name="Martin F."/>
            <person name="Silar P."/>
            <person name="Natvig D.O."/>
            <person name="Lalanne C."/>
            <person name="Gautier V."/>
            <person name="Ament-Velasquez S.L."/>
            <person name="Kruys A."/>
            <person name="Hutchinson M.I."/>
            <person name="Powell A.J."/>
            <person name="Barry K."/>
            <person name="Miller A.N."/>
            <person name="Grigoriev I.V."/>
            <person name="Debuchy R."/>
            <person name="Gladieux P."/>
            <person name="Hiltunen Thoren M."/>
            <person name="Johannesson H."/>
        </authorList>
    </citation>
    <scope>NUCLEOTIDE SEQUENCE</scope>
    <source>
        <strain evidence="1">CBS 955.72</strain>
    </source>
</reference>